<evidence type="ECO:0000256" key="4">
    <source>
        <dbReference type="ARBA" id="ARBA00022840"/>
    </source>
</evidence>
<dbReference type="InterPro" id="IPR036640">
    <property type="entry name" value="ABC1_TM_sf"/>
</dbReference>
<keyword evidence="4" id="KW-0067">ATP-binding</keyword>
<comment type="subcellular location">
    <subcellularLocation>
        <location evidence="1">Cell membrane</location>
        <topology evidence="1">Multi-pass membrane protein</topology>
    </subcellularLocation>
</comment>
<protein>
    <submittedName>
        <fullName evidence="10">ABC transporter related protein</fullName>
    </submittedName>
</protein>
<accession>D7CTU9</accession>
<dbReference type="GO" id="GO:0005524">
    <property type="term" value="F:ATP binding"/>
    <property type="evidence" value="ECO:0007669"/>
    <property type="project" value="UniProtKB-KW"/>
</dbReference>
<dbReference type="SUPFAM" id="SSF52540">
    <property type="entry name" value="P-loop containing nucleoside triphosphate hydrolases"/>
    <property type="match status" value="1"/>
</dbReference>
<dbReference type="eggNOG" id="COG1132">
    <property type="taxonomic scope" value="Bacteria"/>
</dbReference>
<gene>
    <name evidence="10" type="ordered locus">Trad_2540</name>
</gene>
<dbReference type="CDD" id="cd03249">
    <property type="entry name" value="ABC_MTABC3_MDL1_MDL2"/>
    <property type="match status" value="1"/>
</dbReference>
<dbReference type="GO" id="GO:0090374">
    <property type="term" value="P:oligopeptide export from mitochondrion"/>
    <property type="evidence" value="ECO:0007669"/>
    <property type="project" value="TreeGrafter"/>
</dbReference>
<feature type="domain" description="ABC transmembrane type-1" evidence="9">
    <location>
        <begin position="45"/>
        <end position="329"/>
    </location>
</feature>
<dbReference type="GO" id="GO:0016887">
    <property type="term" value="F:ATP hydrolysis activity"/>
    <property type="evidence" value="ECO:0007669"/>
    <property type="project" value="InterPro"/>
</dbReference>
<dbReference type="InterPro" id="IPR017871">
    <property type="entry name" value="ABC_transporter-like_CS"/>
</dbReference>
<dbReference type="GO" id="GO:0015421">
    <property type="term" value="F:ABC-type oligopeptide transporter activity"/>
    <property type="evidence" value="ECO:0007669"/>
    <property type="project" value="TreeGrafter"/>
</dbReference>
<evidence type="ECO:0000256" key="7">
    <source>
        <dbReference type="SAM" id="Phobius"/>
    </source>
</evidence>
<keyword evidence="3" id="KW-0547">Nucleotide-binding</keyword>
<evidence type="ECO:0000256" key="2">
    <source>
        <dbReference type="ARBA" id="ARBA00022692"/>
    </source>
</evidence>
<keyword evidence="2 7" id="KW-0812">Transmembrane</keyword>
<dbReference type="PROSITE" id="PS50893">
    <property type="entry name" value="ABC_TRANSPORTER_2"/>
    <property type="match status" value="1"/>
</dbReference>
<dbReference type="GO" id="GO:0005886">
    <property type="term" value="C:plasma membrane"/>
    <property type="evidence" value="ECO:0007669"/>
    <property type="project" value="UniProtKB-SubCell"/>
</dbReference>
<feature type="transmembrane region" description="Helical" evidence="7">
    <location>
        <begin position="264"/>
        <end position="286"/>
    </location>
</feature>
<evidence type="ECO:0000313" key="11">
    <source>
        <dbReference type="Proteomes" id="UP000000379"/>
    </source>
</evidence>
<keyword evidence="6 7" id="KW-0472">Membrane</keyword>
<keyword evidence="11" id="KW-1185">Reference proteome</keyword>
<feature type="transmembrane region" description="Helical" evidence="7">
    <location>
        <begin position="44"/>
        <end position="65"/>
    </location>
</feature>
<dbReference type="Gene3D" id="3.40.50.300">
    <property type="entry name" value="P-loop containing nucleotide triphosphate hydrolases"/>
    <property type="match status" value="1"/>
</dbReference>
<name>D7CTU9_TRURR</name>
<dbReference type="PROSITE" id="PS00211">
    <property type="entry name" value="ABC_TRANSPORTER_1"/>
    <property type="match status" value="1"/>
</dbReference>
<proteinExistence type="predicted"/>
<dbReference type="FunFam" id="3.40.50.300:FF:000218">
    <property type="entry name" value="Multidrug ABC transporter ATP-binding protein"/>
    <property type="match status" value="1"/>
</dbReference>
<evidence type="ECO:0000256" key="6">
    <source>
        <dbReference type="ARBA" id="ARBA00023136"/>
    </source>
</evidence>
<dbReference type="Gene3D" id="1.20.1560.10">
    <property type="entry name" value="ABC transporter type 1, transmembrane domain"/>
    <property type="match status" value="1"/>
</dbReference>
<dbReference type="PANTHER" id="PTHR43394">
    <property type="entry name" value="ATP-DEPENDENT PERMEASE MDL1, MITOCHONDRIAL"/>
    <property type="match status" value="1"/>
</dbReference>
<reference evidence="10 11" key="2">
    <citation type="journal article" date="2011" name="Stand. Genomic Sci.">
        <title>Complete genome sequence of Truepera radiovictrix type strain (RQ-24).</title>
        <authorList>
            <person name="Ivanova N."/>
            <person name="Rohde C."/>
            <person name="Munk C."/>
            <person name="Nolan M."/>
            <person name="Lucas S."/>
            <person name="Del Rio T.G."/>
            <person name="Tice H."/>
            <person name="Deshpande S."/>
            <person name="Cheng J.F."/>
            <person name="Tapia R."/>
            <person name="Han C."/>
            <person name="Goodwin L."/>
            <person name="Pitluck S."/>
            <person name="Liolios K."/>
            <person name="Mavromatis K."/>
            <person name="Mikhailova N."/>
            <person name="Pati A."/>
            <person name="Chen A."/>
            <person name="Palaniappan K."/>
            <person name="Land M."/>
            <person name="Hauser L."/>
            <person name="Chang Y.J."/>
            <person name="Jeffries C.D."/>
            <person name="Brambilla E."/>
            <person name="Rohde M."/>
            <person name="Goker M."/>
            <person name="Tindall B.J."/>
            <person name="Woyke T."/>
            <person name="Bristow J."/>
            <person name="Eisen J.A."/>
            <person name="Markowitz V."/>
            <person name="Hugenholtz P."/>
            <person name="Kyrpides N.C."/>
            <person name="Klenk H.P."/>
            <person name="Lapidus A."/>
        </authorList>
    </citation>
    <scope>NUCLEOTIDE SEQUENCE [LARGE SCALE GENOMIC DNA]</scope>
    <source>
        <strain evidence="11">DSM 17093 / CIP 108686 / LMG 22925 / RQ-24</strain>
    </source>
</reference>
<feature type="transmembrane region" description="Helical" evidence="7">
    <location>
        <begin position="306"/>
        <end position="327"/>
    </location>
</feature>
<dbReference type="AlphaFoldDB" id="D7CTU9"/>
<feature type="domain" description="ABC transporter" evidence="8">
    <location>
        <begin position="363"/>
        <end position="615"/>
    </location>
</feature>
<feature type="transmembrane region" description="Helical" evidence="7">
    <location>
        <begin position="165"/>
        <end position="182"/>
    </location>
</feature>
<dbReference type="STRING" id="649638.Trad_2540"/>
<dbReference type="InterPro" id="IPR027417">
    <property type="entry name" value="P-loop_NTPase"/>
</dbReference>
<sequence length="624" mass="67561">MSRYLRRSSVAPPPSKRSARSATLSDAAQLRRLFAFTRPYRKQLALGILAVMVSSALTLAVPQIVRRFFDTFVASLEGSAVSLNLIVLALVGLFLVQAGFNFLRTYMIAQVGEGVVADLRKALYRHLLGLSVRFFETRKVGEITSRLTSDAAVVQGAVSQALAQLVNQVALLVGSVVLLFVTNLQLTLLMLAVVPVVVLGARLFGGKLRRISTAFQDLVAEANAGAEEALVGMRVVKAFTAEELEAERYSERIGRAYRVALRRAAFRAAFFAGILFAMFSAIGVVLWMGGRLVVAGALSPGALVQFLLYTLFVAGAVGALTGLYSQFQEALGASRRIFELLDERSDLPAPQVPRPLVWVKGRVAFEGVSFCYGAAHGAPGLGASPTSSDRRGETVVLRDLSFVVQPGEVVALVGPSGAGKSTLVSLIPRFYDPTEGRITLDGTDLRAFDERSLRAQIGLVPQETQLFSGTVRENIRYGRPTASDDEVEAAARSANAHDFIVSFPDGYDTVVGERGVKLSGGQRQRVAIARALLKGPRILVLDEATSSLDAESEALVQQALEVLMRGRTVFVIAHRLSTIRNADRIFVLDEGRIVQEGTHEVLLAQGGLYAELYHKQFRERTPAR</sequence>
<dbReference type="Proteomes" id="UP000000379">
    <property type="component" value="Chromosome"/>
</dbReference>
<keyword evidence="5 7" id="KW-1133">Transmembrane helix</keyword>
<dbReference type="SUPFAM" id="SSF90123">
    <property type="entry name" value="ABC transporter transmembrane region"/>
    <property type="match status" value="1"/>
</dbReference>
<dbReference type="PROSITE" id="PS50929">
    <property type="entry name" value="ABC_TM1F"/>
    <property type="match status" value="1"/>
</dbReference>
<evidence type="ECO:0000259" key="9">
    <source>
        <dbReference type="PROSITE" id="PS50929"/>
    </source>
</evidence>
<dbReference type="Pfam" id="PF00664">
    <property type="entry name" value="ABC_membrane"/>
    <property type="match status" value="1"/>
</dbReference>
<dbReference type="PANTHER" id="PTHR43394:SF1">
    <property type="entry name" value="ATP-BINDING CASSETTE SUB-FAMILY B MEMBER 10, MITOCHONDRIAL"/>
    <property type="match status" value="1"/>
</dbReference>
<evidence type="ECO:0000256" key="5">
    <source>
        <dbReference type="ARBA" id="ARBA00022989"/>
    </source>
</evidence>
<dbReference type="HOGENOM" id="CLU_000604_84_3_0"/>
<reference evidence="11" key="1">
    <citation type="submission" date="2010-05" db="EMBL/GenBank/DDBJ databases">
        <title>The complete genome of Truepera radiovictris DSM 17093.</title>
        <authorList>
            <consortium name="US DOE Joint Genome Institute (JGI-PGF)"/>
            <person name="Lucas S."/>
            <person name="Copeland A."/>
            <person name="Lapidus A."/>
            <person name="Glavina del Rio T."/>
            <person name="Dalin E."/>
            <person name="Tice H."/>
            <person name="Bruce D."/>
            <person name="Goodwin L."/>
            <person name="Pitluck S."/>
            <person name="Kyrpides N."/>
            <person name="Mavromatis K."/>
            <person name="Ovchinnikova G."/>
            <person name="Munk A.C."/>
            <person name="Detter J.C."/>
            <person name="Han C."/>
            <person name="Tapia R."/>
            <person name="Land M."/>
            <person name="Hauser L."/>
            <person name="Markowitz V."/>
            <person name="Cheng J.-F."/>
            <person name="Hugenholtz P."/>
            <person name="Woyke T."/>
            <person name="Wu D."/>
            <person name="Tindall B."/>
            <person name="Pomrenke H.G."/>
            <person name="Brambilla E."/>
            <person name="Klenk H.-P."/>
            <person name="Eisen J.A."/>
        </authorList>
    </citation>
    <scope>NUCLEOTIDE SEQUENCE [LARGE SCALE GENOMIC DNA]</scope>
    <source>
        <strain evidence="11">DSM 17093 / CIP 108686 / LMG 22925 / RQ-24</strain>
    </source>
</reference>
<dbReference type="KEGG" id="tra:Trad_2540"/>
<dbReference type="OrthoDB" id="9770415at2"/>
<organism evidence="10 11">
    <name type="scientific">Truepera radiovictrix (strain DSM 17093 / CIP 108686 / LMG 22925 / RQ-24)</name>
    <dbReference type="NCBI Taxonomy" id="649638"/>
    <lineage>
        <taxon>Bacteria</taxon>
        <taxon>Thermotogati</taxon>
        <taxon>Deinococcota</taxon>
        <taxon>Deinococci</taxon>
        <taxon>Trueperales</taxon>
        <taxon>Trueperaceae</taxon>
        <taxon>Truepera</taxon>
    </lineage>
</organism>
<dbReference type="InterPro" id="IPR003439">
    <property type="entry name" value="ABC_transporter-like_ATP-bd"/>
</dbReference>
<feature type="transmembrane region" description="Helical" evidence="7">
    <location>
        <begin position="85"/>
        <end position="103"/>
    </location>
</feature>
<dbReference type="InterPro" id="IPR011527">
    <property type="entry name" value="ABC1_TM_dom"/>
</dbReference>
<dbReference type="InterPro" id="IPR039421">
    <property type="entry name" value="Type_1_exporter"/>
</dbReference>
<dbReference type="SMART" id="SM00382">
    <property type="entry name" value="AAA"/>
    <property type="match status" value="1"/>
</dbReference>
<evidence type="ECO:0000256" key="1">
    <source>
        <dbReference type="ARBA" id="ARBA00004651"/>
    </source>
</evidence>
<dbReference type="CDD" id="cd18576">
    <property type="entry name" value="ABC_6TM_bac_exporter_ABCB8_10_like"/>
    <property type="match status" value="1"/>
</dbReference>
<evidence type="ECO:0000313" key="10">
    <source>
        <dbReference type="EMBL" id="ADI15646.1"/>
    </source>
</evidence>
<dbReference type="InterPro" id="IPR003593">
    <property type="entry name" value="AAA+_ATPase"/>
</dbReference>
<dbReference type="Pfam" id="PF00005">
    <property type="entry name" value="ABC_tran"/>
    <property type="match status" value="1"/>
</dbReference>
<dbReference type="EMBL" id="CP002049">
    <property type="protein sequence ID" value="ADI15646.1"/>
    <property type="molecule type" value="Genomic_DNA"/>
</dbReference>
<feature type="transmembrane region" description="Helical" evidence="7">
    <location>
        <begin position="188"/>
        <end position="205"/>
    </location>
</feature>
<evidence type="ECO:0000259" key="8">
    <source>
        <dbReference type="PROSITE" id="PS50893"/>
    </source>
</evidence>
<dbReference type="RefSeq" id="WP_013179007.1">
    <property type="nucleotide sequence ID" value="NC_014221.1"/>
</dbReference>
<evidence type="ECO:0000256" key="3">
    <source>
        <dbReference type="ARBA" id="ARBA00022741"/>
    </source>
</evidence>